<dbReference type="STRING" id="1245526.SAMN05216580_1637"/>
<dbReference type="OrthoDB" id="8607208at2"/>
<reference evidence="7" key="1">
    <citation type="submission" date="2016-10" db="EMBL/GenBank/DDBJ databases">
        <authorList>
            <person name="Varghese N."/>
            <person name="Submissions S."/>
        </authorList>
    </citation>
    <scope>NUCLEOTIDE SEQUENCE [LARGE SCALE GENOMIC DNA]</scope>
    <source>
        <strain evidence="7">CCTCC 2012022</strain>
    </source>
</reference>
<evidence type="ECO:0000256" key="1">
    <source>
        <dbReference type="ARBA" id="ARBA00005189"/>
    </source>
</evidence>
<dbReference type="AlphaFoldDB" id="A0A1H2G7B5"/>
<dbReference type="GO" id="GO:0004315">
    <property type="term" value="F:3-oxoacyl-[acyl-carrier-protein] synthase activity"/>
    <property type="evidence" value="ECO:0007669"/>
    <property type="project" value="TreeGrafter"/>
</dbReference>
<name>A0A1H2G7B5_9GAMM</name>
<dbReference type="Pfam" id="PF00109">
    <property type="entry name" value="ketoacyl-synt"/>
    <property type="match status" value="1"/>
</dbReference>
<dbReference type="Pfam" id="PF02801">
    <property type="entry name" value="Ketoacyl-synt_C"/>
    <property type="match status" value="1"/>
</dbReference>
<comment type="pathway">
    <text evidence="1">Lipid metabolism.</text>
</comment>
<keyword evidence="7" id="KW-1185">Reference proteome</keyword>
<evidence type="ECO:0000256" key="3">
    <source>
        <dbReference type="ARBA" id="ARBA00022679"/>
    </source>
</evidence>
<organism evidence="6 7">
    <name type="scientific">Geopseudomonas guangdongensis</name>
    <dbReference type="NCBI Taxonomy" id="1245526"/>
    <lineage>
        <taxon>Bacteria</taxon>
        <taxon>Pseudomonadati</taxon>
        <taxon>Pseudomonadota</taxon>
        <taxon>Gammaproteobacteria</taxon>
        <taxon>Pseudomonadales</taxon>
        <taxon>Pseudomonadaceae</taxon>
        <taxon>Geopseudomonas</taxon>
    </lineage>
</organism>
<dbReference type="SUPFAM" id="SSF53901">
    <property type="entry name" value="Thiolase-like"/>
    <property type="match status" value="2"/>
</dbReference>
<dbReference type="PANTHER" id="PTHR11712:SF320">
    <property type="entry name" value="BETA-KETOACYL SYNTHASE"/>
    <property type="match status" value="1"/>
</dbReference>
<evidence type="ECO:0000256" key="4">
    <source>
        <dbReference type="RuleBase" id="RU003694"/>
    </source>
</evidence>
<dbReference type="PANTHER" id="PTHR11712">
    <property type="entry name" value="POLYKETIDE SYNTHASE-RELATED"/>
    <property type="match status" value="1"/>
</dbReference>
<feature type="domain" description="Ketosynthase family 3 (KS3)" evidence="5">
    <location>
        <begin position="1"/>
        <end position="362"/>
    </location>
</feature>
<dbReference type="EMBL" id="LT629780">
    <property type="protein sequence ID" value="SDU15616.1"/>
    <property type="molecule type" value="Genomic_DNA"/>
</dbReference>
<dbReference type="Proteomes" id="UP000243063">
    <property type="component" value="Chromosome I"/>
</dbReference>
<proteinExistence type="inferred from homology"/>
<evidence type="ECO:0000313" key="7">
    <source>
        <dbReference type="Proteomes" id="UP000243063"/>
    </source>
</evidence>
<keyword evidence="3 4" id="KW-0808">Transferase</keyword>
<dbReference type="InterPro" id="IPR000794">
    <property type="entry name" value="Beta-ketoacyl_synthase"/>
</dbReference>
<dbReference type="RefSeq" id="WP_090213505.1">
    <property type="nucleotide sequence ID" value="NZ_LT629780.1"/>
</dbReference>
<protein>
    <submittedName>
        <fullName evidence="6">3-oxoacyl-[acyl-carrier-protein] synthase-1</fullName>
    </submittedName>
</protein>
<evidence type="ECO:0000259" key="5">
    <source>
        <dbReference type="PROSITE" id="PS52004"/>
    </source>
</evidence>
<dbReference type="InterPro" id="IPR020841">
    <property type="entry name" value="PKS_Beta-ketoAc_synthase_dom"/>
</dbReference>
<sequence length="367" mass="38891">MTAVYLRRAQLCSALGEDLDSACASLIAGRRPQPEWFELHEFGQRRPWLPACGPALELLPRLQRLLDASLDGPAHDCLLLIASTTLDIASLEGQVREGAALQPDLATPLDWLAQRLREERGFAAACTLNTACTSAANALLYAARLLERGRYRRALLLAFETPSQVALQGFGVLDLTSPSAAYRPFHPERDGLLLGEAYASVLLDREPGERPLARLLGGYSACDTSNLTTTREDGSHIERVMRAALADAGCAAEDLDLVKLHGTATAANDRAEANGMRLTFGAAMPPLQALKPYLGHTLGACGLSETLLLAAALRRGALPACPYADAALLPLPAQPQALAAGSLLLANYFGFGGNNASLVLQGVDACA</sequence>
<evidence type="ECO:0000256" key="2">
    <source>
        <dbReference type="ARBA" id="ARBA00008467"/>
    </source>
</evidence>
<dbReference type="InterPro" id="IPR014031">
    <property type="entry name" value="Ketoacyl_synth_C"/>
</dbReference>
<dbReference type="Gene3D" id="3.40.47.10">
    <property type="match status" value="1"/>
</dbReference>
<dbReference type="InterPro" id="IPR016039">
    <property type="entry name" value="Thiolase-like"/>
</dbReference>
<dbReference type="InterPro" id="IPR014030">
    <property type="entry name" value="Ketoacyl_synth_N"/>
</dbReference>
<comment type="similarity">
    <text evidence="2 4">Belongs to the thiolase-like superfamily. Beta-ketoacyl-ACP synthases family.</text>
</comment>
<dbReference type="GO" id="GO:0006633">
    <property type="term" value="P:fatty acid biosynthetic process"/>
    <property type="evidence" value="ECO:0007669"/>
    <property type="project" value="TreeGrafter"/>
</dbReference>
<dbReference type="GO" id="GO:0005829">
    <property type="term" value="C:cytosol"/>
    <property type="evidence" value="ECO:0007669"/>
    <property type="project" value="TreeGrafter"/>
</dbReference>
<accession>A0A1H2G7B5</accession>
<gene>
    <name evidence="6" type="ORF">SAMN05216580_1637</name>
</gene>
<dbReference type="PROSITE" id="PS52004">
    <property type="entry name" value="KS3_2"/>
    <property type="match status" value="1"/>
</dbReference>
<dbReference type="SMART" id="SM00825">
    <property type="entry name" value="PKS_KS"/>
    <property type="match status" value="1"/>
</dbReference>
<evidence type="ECO:0000313" key="6">
    <source>
        <dbReference type="EMBL" id="SDU15616.1"/>
    </source>
</evidence>